<dbReference type="GO" id="GO:0005524">
    <property type="term" value="F:ATP binding"/>
    <property type="evidence" value="ECO:0007669"/>
    <property type="project" value="UniProtKB-UniRule"/>
</dbReference>
<dbReference type="GO" id="GO:0003723">
    <property type="term" value="F:RNA binding"/>
    <property type="evidence" value="ECO:0007669"/>
    <property type="project" value="UniProtKB-UniRule"/>
</dbReference>
<evidence type="ECO:0000259" key="7">
    <source>
        <dbReference type="PROSITE" id="PS51192"/>
    </source>
</evidence>
<dbReference type="SMART" id="SM01178">
    <property type="entry name" value="DUF4217"/>
    <property type="match status" value="1"/>
</dbReference>
<keyword evidence="3 6" id="KW-0347">Helicase</keyword>
<feature type="domain" description="Helicase C-terminal" evidence="8">
    <location>
        <begin position="228"/>
        <end position="389"/>
    </location>
</feature>
<dbReference type="InterPro" id="IPR011545">
    <property type="entry name" value="DEAD/DEAH_box_helicase_dom"/>
</dbReference>
<sequence length="564" mass="65868">MTAVQAASIPLFITNKDLAVEAVTGSGKTLAFVVPILEILLKKIKNEDVKKHDIGAIVISPTRELAFQIHDVFKRFTQTLTTFAFKSMLLIGGSNPYKDIQTYMNTGAHIIVSTPGRLFDLLEKSENFSERVRKCLEVFVLDEADQLLSMGFEKTLNDILEYLPKLRRTSLFSATQTKELDQLIRAGLRNPVKIEIKEKNVRSNKNGQVQMPKRLQNKFLMVQSSEQKLPFMINFLREHGKGKYLIFMSTCAQVNYFEKILSRFLNRNNENVTLLKLHRKLKNKRQKLFDQFREIDYCILLCTDVMSRGIDIPCVDWVIHFDLPMSIENYVHRCGRSGHQVNQSGNSLLLCLQHEHEFVSICRNKGVEIEPIENVNHDEELRVSIIKWMKSESRRNINQYELSVQAFVSFVRTYCSKHFMARILLQDCDVIDIANSYGLLKLPLMPEFRQMKKCPVKFKGSKEDEKTVKNFKDILFEKKQKNRTPEEENEESGNRKFKVTKFGFKRNPEMQEKYEKQSKRLKGKRKREFMDNLELEELEQDARIVKKLKKGKITNKEFEQHFGL</sequence>
<dbReference type="PROSITE" id="PS51194">
    <property type="entry name" value="HELICASE_CTER"/>
    <property type="match status" value="1"/>
</dbReference>
<evidence type="ECO:0000256" key="6">
    <source>
        <dbReference type="RuleBase" id="RU365068"/>
    </source>
</evidence>
<dbReference type="Proteomes" id="UP001142055">
    <property type="component" value="Chromosome 2"/>
</dbReference>
<comment type="caution">
    <text evidence="9">The sequence shown here is derived from an EMBL/GenBank/DDBJ whole genome shotgun (WGS) entry which is preliminary data.</text>
</comment>
<dbReference type="Pfam" id="PF13959">
    <property type="entry name" value="CTE_SPB4"/>
    <property type="match status" value="1"/>
</dbReference>
<comment type="domain">
    <text evidence="6">The Q motif is unique to and characteristic of the DEAD box family of RNA helicases and controls ATP binding and hydrolysis.</text>
</comment>
<dbReference type="EMBL" id="JAPWDV010000002">
    <property type="protein sequence ID" value="KAJ6220446.1"/>
    <property type="molecule type" value="Genomic_DNA"/>
</dbReference>
<dbReference type="GO" id="GO:0003724">
    <property type="term" value="F:RNA helicase activity"/>
    <property type="evidence" value="ECO:0007669"/>
    <property type="project" value="UniProtKB-EC"/>
</dbReference>
<dbReference type="OMA" id="AYKEHEC"/>
<keyword evidence="4 6" id="KW-0067">ATP-binding</keyword>
<reference evidence="9" key="1">
    <citation type="submission" date="2022-12" db="EMBL/GenBank/DDBJ databases">
        <title>Genome assemblies of Blomia tropicalis.</title>
        <authorList>
            <person name="Cui Y."/>
        </authorList>
    </citation>
    <scope>NUCLEOTIDE SEQUENCE</scope>
    <source>
        <tissue evidence="9">Adult mites</tissue>
    </source>
</reference>
<comment type="function">
    <text evidence="6">RNA helicase.</text>
</comment>
<keyword evidence="2 6" id="KW-0378">Hydrolase</keyword>
<dbReference type="GO" id="GO:0016787">
    <property type="term" value="F:hydrolase activity"/>
    <property type="evidence" value="ECO:0007669"/>
    <property type="project" value="UniProtKB-KW"/>
</dbReference>
<keyword evidence="10" id="KW-1185">Reference proteome</keyword>
<evidence type="ECO:0000256" key="1">
    <source>
        <dbReference type="ARBA" id="ARBA00022741"/>
    </source>
</evidence>
<dbReference type="InterPro" id="IPR001650">
    <property type="entry name" value="Helicase_C-like"/>
</dbReference>
<dbReference type="EC" id="3.6.4.13" evidence="6"/>
<dbReference type="SUPFAM" id="SSF52540">
    <property type="entry name" value="P-loop containing nucleoside triphosphate hydrolases"/>
    <property type="match status" value="1"/>
</dbReference>
<evidence type="ECO:0000256" key="3">
    <source>
        <dbReference type="ARBA" id="ARBA00022806"/>
    </source>
</evidence>
<evidence type="ECO:0000313" key="9">
    <source>
        <dbReference type="EMBL" id="KAJ6220446.1"/>
    </source>
</evidence>
<dbReference type="InterPro" id="IPR025313">
    <property type="entry name" value="SPB4-like_CTE"/>
</dbReference>
<dbReference type="PANTHER" id="PTHR24031">
    <property type="entry name" value="RNA HELICASE"/>
    <property type="match status" value="1"/>
</dbReference>
<evidence type="ECO:0000259" key="8">
    <source>
        <dbReference type="PROSITE" id="PS51194"/>
    </source>
</evidence>
<keyword evidence="5 6" id="KW-0694">RNA-binding</keyword>
<organism evidence="9 10">
    <name type="scientific">Blomia tropicalis</name>
    <name type="common">Mite</name>
    <dbReference type="NCBI Taxonomy" id="40697"/>
    <lineage>
        <taxon>Eukaryota</taxon>
        <taxon>Metazoa</taxon>
        <taxon>Ecdysozoa</taxon>
        <taxon>Arthropoda</taxon>
        <taxon>Chelicerata</taxon>
        <taxon>Arachnida</taxon>
        <taxon>Acari</taxon>
        <taxon>Acariformes</taxon>
        <taxon>Sarcoptiformes</taxon>
        <taxon>Astigmata</taxon>
        <taxon>Glycyphagoidea</taxon>
        <taxon>Echimyopodidae</taxon>
        <taxon>Blomia</taxon>
    </lineage>
</organism>
<evidence type="ECO:0000313" key="10">
    <source>
        <dbReference type="Proteomes" id="UP001142055"/>
    </source>
</evidence>
<dbReference type="SMART" id="SM00487">
    <property type="entry name" value="DEXDc"/>
    <property type="match status" value="1"/>
</dbReference>
<dbReference type="Pfam" id="PF00270">
    <property type="entry name" value="DEAD"/>
    <property type="match status" value="1"/>
</dbReference>
<keyword evidence="1 6" id="KW-0547">Nucleotide-binding</keyword>
<dbReference type="InterPro" id="IPR014001">
    <property type="entry name" value="Helicase_ATP-bd"/>
</dbReference>
<comment type="catalytic activity">
    <reaction evidence="6">
        <text>ATP + H2O = ADP + phosphate + H(+)</text>
        <dbReference type="Rhea" id="RHEA:13065"/>
        <dbReference type="ChEBI" id="CHEBI:15377"/>
        <dbReference type="ChEBI" id="CHEBI:15378"/>
        <dbReference type="ChEBI" id="CHEBI:30616"/>
        <dbReference type="ChEBI" id="CHEBI:43474"/>
        <dbReference type="ChEBI" id="CHEBI:456216"/>
        <dbReference type="EC" id="3.6.4.13"/>
    </reaction>
</comment>
<dbReference type="AlphaFoldDB" id="A0A9Q0RN73"/>
<dbReference type="PROSITE" id="PS51192">
    <property type="entry name" value="HELICASE_ATP_BIND_1"/>
    <property type="match status" value="1"/>
</dbReference>
<comment type="similarity">
    <text evidence="6">Belongs to the DEAD box helicase family.</text>
</comment>
<protein>
    <recommendedName>
        <fullName evidence="6">ATP-dependent RNA helicase</fullName>
        <ecNumber evidence="6">3.6.4.13</ecNumber>
    </recommendedName>
</protein>
<evidence type="ECO:0000256" key="4">
    <source>
        <dbReference type="ARBA" id="ARBA00022840"/>
    </source>
</evidence>
<proteinExistence type="inferred from homology"/>
<accession>A0A9Q0RN73</accession>
<evidence type="ECO:0000256" key="2">
    <source>
        <dbReference type="ARBA" id="ARBA00022801"/>
    </source>
</evidence>
<dbReference type="CDD" id="cd17960">
    <property type="entry name" value="DEADc_DDX55"/>
    <property type="match status" value="1"/>
</dbReference>
<dbReference type="CDD" id="cd18787">
    <property type="entry name" value="SF2_C_DEAD"/>
    <property type="match status" value="1"/>
</dbReference>
<dbReference type="InterPro" id="IPR027417">
    <property type="entry name" value="P-loop_NTPase"/>
</dbReference>
<feature type="domain" description="Helicase ATP-binding" evidence="7">
    <location>
        <begin position="9"/>
        <end position="194"/>
    </location>
</feature>
<dbReference type="Gene3D" id="3.40.50.300">
    <property type="entry name" value="P-loop containing nucleotide triphosphate hydrolases"/>
    <property type="match status" value="2"/>
</dbReference>
<dbReference type="SMART" id="SM00490">
    <property type="entry name" value="HELICc"/>
    <property type="match status" value="1"/>
</dbReference>
<gene>
    <name evidence="9" type="ORF">RDWZM_006258</name>
</gene>
<dbReference type="Pfam" id="PF00271">
    <property type="entry name" value="Helicase_C"/>
    <property type="match status" value="1"/>
</dbReference>
<name>A0A9Q0RN73_BLOTA</name>
<evidence type="ECO:0000256" key="5">
    <source>
        <dbReference type="ARBA" id="ARBA00022884"/>
    </source>
</evidence>